<dbReference type="PANTHER" id="PTHR47160:SF5">
    <property type="entry name" value="MULE TRANSPOSASE DOMAIN-CONTAINING PROTEIN"/>
    <property type="match status" value="1"/>
</dbReference>
<evidence type="ECO:0000256" key="3">
    <source>
        <dbReference type="ARBA" id="ARBA00022833"/>
    </source>
</evidence>
<evidence type="ECO:0000259" key="5">
    <source>
        <dbReference type="Pfam" id="PF04500"/>
    </source>
</evidence>
<keyword evidence="2" id="KW-0863">Zinc-finger</keyword>
<evidence type="ECO:0000256" key="4">
    <source>
        <dbReference type="SAM" id="MobiDB-lite"/>
    </source>
</evidence>
<dbReference type="InterPro" id="IPR007588">
    <property type="entry name" value="Znf_FLYWCH"/>
</dbReference>
<dbReference type="Proteomes" id="UP000018721">
    <property type="component" value="Unassembled WGS sequence"/>
</dbReference>
<feature type="region of interest" description="Disordered" evidence="4">
    <location>
        <begin position="587"/>
        <end position="617"/>
    </location>
</feature>
<evidence type="ECO:0000313" key="8">
    <source>
        <dbReference type="Proteomes" id="UP000018721"/>
    </source>
</evidence>
<accession>V9DX52</accession>
<protein>
    <submittedName>
        <fullName evidence="7">Uncharacterized protein</fullName>
    </submittedName>
</protein>
<evidence type="ECO:0000256" key="2">
    <source>
        <dbReference type="ARBA" id="ARBA00022771"/>
    </source>
</evidence>
<feature type="domain" description="FLYWCH-type" evidence="5">
    <location>
        <begin position="127"/>
        <end position="171"/>
    </location>
</feature>
<keyword evidence="8" id="KW-1185">Reference proteome</keyword>
<keyword evidence="1" id="KW-0479">Metal-binding</keyword>
<dbReference type="OrthoDB" id="125134at2759"/>
<evidence type="ECO:0000259" key="6">
    <source>
        <dbReference type="Pfam" id="PF10551"/>
    </source>
</evidence>
<feature type="compositionally biased region" description="Basic residues" evidence="4">
    <location>
        <begin position="1"/>
        <end position="13"/>
    </location>
</feature>
<dbReference type="HOGENOM" id="CLU_028851_4_1_1"/>
<evidence type="ECO:0000313" key="7">
    <source>
        <dbReference type="EMBL" id="ETI31460.1"/>
    </source>
</evidence>
<dbReference type="Pfam" id="PF10551">
    <property type="entry name" value="MULE"/>
    <property type="match status" value="1"/>
</dbReference>
<feature type="domain" description="MULE transposase" evidence="6">
    <location>
        <begin position="331"/>
        <end position="426"/>
    </location>
</feature>
<dbReference type="EMBL" id="ANIZ01003769">
    <property type="protein sequence ID" value="ETI31460.1"/>
    <property type="molecule type" value="Genomic_DNA"/>
</dbReference>
<organism evidence="7 8">
    <name type="scientific">Phytophthora nicotianae P1569</name>
    <dbReference type="NCBI Taxonomy" id="1317065"/>
    <lineage>
        <taxon>Eukaryota</taxon>
        <taxon>Sar</taxon>
        <taxon>Stramenopiles</taxon>
        <taxon>Oomycota</taxon>
        <taxon>Peronosporomycetes</taxon>
        <taxon>Peronosporales</taxon>
        <taxon>Peronosporaceae</taxon>
        <taxon>Phytophthora</taxon>
    </lineage>
</organism>
<dbReference type="AlphaFoldDB" id="V9DX52"/>
<proteinExistence type="predicted"/>
<comment type="caution">
    <text evidence="7">The sequence shown here is derived from an EMBL/GenBank/DDBJ whole genome shotgun (WGS) entry which is preliminary data.</text>
</comment>
<sequence>MARPKRRGSRRRYAPTSRPSTRLPDAQPGLSESEAHDSPLATLDPVVPYQIQIPDEGSALSAALPSLAVTPSSEAAAPSLASTPNVLVTVLGTATDSEGNSASLLSTVPRTATSASSTATIRPRSAEREGRTKIYCMGYEYTRANATGVKITYRCSYYRKPKLCPAQLVFYAETMTYDFANMIHHTCRNDFASGRAAAVSDKSVCLDLTDEMKSFVDELVDTTDESPTKIWELTYRKFYENSVGVIRGLNKKQIVTRINNGRAAQNGKDLFSMIESPSMAKVKNEELGFLQFNYTWLNDTKIKQGKSGIDRLIGWAHPELRNLLRYEGVHLFVDGTFRSAPKGYHQVVTLMMYDPLTELFVPLFFTLTTSKTQDSYKKFFYCVEFAVGKKPSPNDIVCDFEAAIIFAIREHFPKTKIIGCLFHFKQACRRKMKAYRLPDDEAEIAMAFGVLDMLTVVNPDKISVQGVAWVKAKIKQRCEAKGVPYSREKWRQFWQYFERTWLEQYPPELWNIFNVERKIVNRTNNPLERFHRELNARLKRQPSLKRFVKTIEEIAQHYVILRRGIISGVAQAPARSTMRFPRAAKLPKIDDIEESDSENENAAGADPNNSDHIEAALSSDEDLELLYDTSFENEEATDN</sequence>
<dbReference type="GO" id="GO:0008270">
    <property type="term" value="F:zinc ion binding"/>
    <property type="evidence" value="ECO:0007669"/>
    <property type="project" value="UniProtKB-KW"/>
</dbReference>
<dbReference type="eggNOG" id="ENOG502R5P3">
    <property type="taxonomic scope" value="Eukaryota"/>
</dbReference>
<reference evidence="7 8" key="1">
    <citation type="submission" date="2013-11" db="EMBL/GenBank/DDBJ databases">
        <title>The Genome Sequence of Phytophthora parasitica P1569.</title>
        <authorList>
            <consortium name="The Broad Institute Genomics Platform"/>
            <person name="Russ C."/>
            <person name="Tyler B."/>
            <person name="Panabieres F."/>
            <person name="Shan W."/>
            <person name="Tripathy S."/>
            <person name="Grunwald N."/>
            <person name="Machado M."/>
            <person name="Johnson C.S."/>
            <person name="Arredondo F."/>
            <person name="Hong C."/>
            <person name="Coffey M."/>
            <person name="Young S.K."/>
            <person name="Zeng Q."/>
            <person name="Gargeya S."/>
            <person name="Fitzgerald M."/>
            <person name="Abouelleil A."/>
            <person name="Alvarado L."/>
            <person name="Chapman S.B."/>
            <person name="Gainer-Dewar J."/>
            <person name="Goldberg J."/>
            <person name="Griggs A."/>
            <person name="Gujja S."/>
            <person name="Hansen M."/>
            <person name="Howarth C."/>
            <person name="Imamovic A."/>
            <person name="Ireland A."/>
            <person name="Larimer J."/>
            <person name="McCowan C."/>
            <person name="Murphy C."/>
            <person name="Pearson M."/>
            <person name="Poon T.W."/>
            <person name="Priest M."/>
            <person name="Roberts A."/>
            <person name="Saif S."/>
            <person name="Shea T."/>
            <person name="Sykes S."/>
            <person name="Wortman J."/>
            <person name="Nusbaum C."/>
            <person name="Birren B."/>
        </authorList>
    </citation>
    <scope>NUCLEOTIDE SEQUENCE [LARGE SCALE GENOMIC DNA]</scope>
    <source>
        <strain evidence="7 8">P1569</strain>
    </source>
</reference>
<gene>
    <name evidence="7" type="ORF">F443_21586</name>
</gene>
<name>V9DX52_PHYNI</name>
<evidence type="ECO:0000256" key="1">
    <source>
        <dbReference type="ARBA" id="ARBA00022723"/>
    </source>
</evidence>
<dbReference type="PANTHER" id="PTHR47160">
    <property type="entry name" value="PUTATIVE-RELATED"/>
    <property type="match status" value="1"/>
</dbReference>
<feature type="region of interest" description="Disordered" evidence="4">
    <location>
        <begin position="1"/>
        <end position="41"/>
    </location>
</feature>
<dbReference type="Pfam" id="PF04500">
    <property type="entry name" value="FLYWCH"/>
    <property type="match status" value="1"/>
</dbReference>
<keyword evidence="3" id="KW-0862">Zinc</keyword>
<dbReference type="InterPro" id="IPR018289">
    <property type="entry name" value="MULE_transposase_dom"/>
</dbReference>